<dbReference type="InterPro" id="IPR036638">
    <property type="entry name" value="HLH_DNA-bd_sf"/>
</dbReference>
<evidence type="ECO:0000256" key="4">
    <source>
        <dbReference type="ARBA" id="ARBA00070761"/>
    </source>
</evidence>
<dbReference type="GO" id="GO:0045663">
    <property type="term" value="P:positive regulation of myoblast differentiation"/>
    <property type="evidence" value="ECO:0007669"/>
    <property type="project" value="TreeGrafter"/>
</dbReference>
<accession>A0A8R1DXM9</accession>
<dbReference type="GO" id="GO:0046983">
    <property type="term" value="F:protein dimerization activity"/>
    <property type="evidence" value="ECO:0007669"/>
    <property type="project" value="InterPro"/>
</dbReference>
<evidence type="ECO:0000256" key="1">
    <source>
        <dbReference type="ARBA" id="ARBA00004123"/>
    </source>
</evidence>
<keyword evidence="3" id="KW-0539">Nucleus</keyword>
<sequence length="307" mass="34683">MNTEEPTQSATADTYDTNIYYTPSPRVLTATNDITTLTTFTNSAQPVIDYSNSQYDIYRNQPTYYFQPYGQTTSSSFYPDLATFNVASRPQDFVPVATVVSGADSKQIPTKQEKDTPTNNHNNNNNNNNNATTELIRDLVQAENGVGSDQTAGVPRRTKFVLTVDRRKAATMRERRRLRKVNEAFDVVKQRTCPNPNQRLPKVEILRSAIDYINSLERMLQQTGKMTKIMEQNQHLQLHQNLSLNGGVPHDFVTSSHFASSSYHPDGMYDEDDLSDTDSERDHVNGKLGNGELLKTNKLVNFLLFSL</sequence>
<dbReference type="PANTHER" id="PTHR11534:SF9">
    <property type="entry name" value="MYOGENIC-DETERMINATION PROTEIN"/>
    <property type="match status" value="1"/>
</dbReference>
<reference evidence="8" key="1">
    <citation type="submission" date="2010-08" db="EMBL/GenBank/DDBJ databases">
        <authorList>
            <consortium name="Caenorhabditis japonica Sequencing Consortium"/>
            <person name="Wilson R.K."/>
        </authorList>
    </citation>
    <scope>NUCLEOTIDE SEQUENCE [LARGE SCALE GENOMIC DNA]</scope>
    <source>
        <strain evidence="8">DF5081</strain>
    </source>
</reference>
<protein>
    <recommendedName>
        <fullName evidence="4">Myoblast determination protein 1 homolog</fullName>
    </recommendedName>
</protein>
<evidence type="ECO:0000256" key="3">
    <source>
        <dbReference type="ARBA" id="ARBA00023242"/>
    </source>
</evidence>
<dbReference type="GO" id="GO:0005634">
    <property type="term" value="C:nucleus"/>
    <property type="evidence" value="ECO:0007669"/>
    <property type="project" value="UniProtKB-SubCell"/>
</dbReference>
<dbReference type="EnsemblMetazoa" id="CJA13327.1">
    <property type="protein sequence ID" value="CJA13327.1"/>
    <property type="gene ID" value="WBGene00132531"/>
</dbReference>
<dbReference type="CDD" id="cd19699">
    <property type="entry name" value="bHLH_TS_dMYOD_like"/>
    <property type="match status" value="1"/>
</dbReference>
<evidence type="ECO:0000259" key="6">
    <source>
        <dbReference type="PROSITE" id="PS50888"/>
    </source>
</evidence>
<dbReference type="Gene3D" id="4.10.280.10">
    <property type="entry name" value="Helix-loop-helix DNA-binding domain"/>
    <property type="match status" value="1"/>
</dbReference>
<name>A0A8R1DXM9_CAEJA</name>
<reference evidence="7" key="2">
    <citation type="submission" date="2022-06" db="UniProtKB">
        <authorList>
            <consortium name="EnsemblMetazoa"/>
        </authorList>
    </citation>
    <scope>IDENTIFICATION</scope>
    <source>
        <strain evidence="7">DF5081</strain>
    </source>
</reference>
<dbReference type="GO" id="GO:0007517">
    <property type="term" value="P:muscle organ development"/>
    <property type="evidence" value="ECO:0007669"/>
    <property type="project" value="InterPro"/>
</dbReference>
<dbReference type="PROSITE" id="PS50888">
    <property type="entry name" value="BHLH"/>
    <property type="match status" value="1"/>
</dbReference>
<evidence type="ECO:0000256" key="5">
    <source>
        <dbReference type="SAM" id="MobiDB-lite"/>
    </source>
</evidence>
<dbReference type="GO" id="GO:0000981">
    <property type="term" value="F:DNA-binding transcription factor activity, RNA polymerase II-specific"/>
    <property type="evidence" value="ECO:0007669"/>
    <property type="project" value="TreeGrafter"/>
</dbReference>
<dbReference type="FunFam" id="4.10.280.10:FF:000005">
    <property type="entry name" value="Myogenic factor"/>
    <property type="match status" value="1"/>
</dbReference>
<dbReference type="InterPro" id="IPR039704">
    <property type="entry name" value="Myogenic_factor"/>
</dbReference>
<evidence type="ECO:0000256" key="2">
    <source>
        <dbReference type="ARBA" id="ARBA00023125"/>
    </source>
</evidence>
<dbReference type="InterPro" id="IPR011598">
    <property type="entry name" value="bHLH_dom"/>
</dbReference>
<proteinExistence type="predicted"/>
<dbReference type="GO" id="GO:0000978">
    <property type="term" value="F:RNA polymerase II cis-regulatory region sequence-specific DNA binding"/>
    <property type="evidence" value="ECO:0007669"/>
    <property type="project" value="TreeGrafter"/>
</dbReference>
<organism evidence="7 8">
    <name type="scientific">Caenorhabditis japonica</name>
    <dbReference type="NCBI Taxonomy" id="281687"/>
    <lineage>
        <taxon>Eukaryota</taxon>
        <taxon>Metazoa</taxon>
        <taxon>Ecdysozoa</taxon>
        <taxon>Nematoda</taxon>
        <taxon>Chromadorea</taxon>
        <taxon>Rhabditida</taxon>
        <taxon>Rhabditina</taxon>
        <taxon>Rhabditomorpha</taxon>
        <taxon>Rhabditoidea</taxon>
        <taxon>Rhabditidae</taxon>
        <taxon>Peloderinae</taxon>
        <taxon>Caenorhabditis</taxon>
    </lineage>
</organism>
<keyword evidence="2" id="KW-0238">DNA-binding</keyword>
<feature type="region of interest" description="Disordered" evidence="5">
    <location>
        <begin position="104"/>
        <end position="130"/>
    </location>
</feature>
<feature type="compositionally biased region" description="Low complexity" evidence="5">
    <location>
        <begin position="119"/>
        <end position="130"/>
    </location>
</feature>
<dbReference type="Proteomes" id="UP000005237">
    <property type="component" value="Unassembled WGS sequence"/>
</dbReference>
<evidence type="ECO:0000313" key="8">
    <source>
        <dbReference type="Proteomes" id="UP000005237"/>
    </source>
</evidence>
<dbReference type="SUPFAM" id="SSF47459">
    <property type="entry name" value="HLH, helix-loop-helix DNA-binding domain"/>
    <property type="match status" value="1"/>
</dbReference>
<dbReference type="SMART" id="SM00353">
    <property type="entry name" value="HLH"/>
    <property type="match status" value="1"/>
</dbReference>
<dbReference type="Pfam" id="PF00010">
    <property type="entry name" value="HLH"/>
    <property type="match status" value="1"/>
</dbReference>
<evidence type="ECO:0000313" key="7">
    <source>
        <dbReference type="EnsemblMetazoa" id="CJA13327.1"/>
    </source>
</evidence>
<keyword evidence="8" id="KW-1185">Reference proteome</keyword>
<feature type="domain" description="BHLH" evidence="6">
    <location>
        <begin position="165"/>
        <end position="216"/>
    </location>
</feature>
<comment type="subcellular location">
    <subcellularLocation>
        <location evidence="1">Nucleus</location>
    </subcellularLocation>
</comment>
<dbReference type="AlphaFoldDB" id="A0A8R1DXM9"/>
<dbReference type="PANTHER" id="PTHR11534">
    <property type="entry name" value="MYOGENIC FACTOR"/>
    <property type="match status" value="1"/>
</dbReference>